<keyword evidence="4 6" id="KW-1133">Transmembrane helix</keyword>
<comment type="subcellular location">
    <subcellularLocation>
        <location evidence="1">Cell membrane</location>
        <topology evidence="1">Multi-pass membrane protein</topology>
    </subcellularLocation>
</comment>
<evidence type="ECO:0000256" key="1">
    <source>
        <dbReference type="ARBA" id="ARBA00004651"/>
    </source>
</evidence>
<dbReference type="PANTHER" id="PTHR32196">
    <property type="entry name" value="ABC TRANSPORTER PERMEASE PROTEIN YPHD-RELATED-RELATED"/>
    <property type="match status" value="1"/>
</dbReference>
<dbReference type="GO" id="GO:0005886">
    <property type="term" value="C:plasma membrane"/>
    <property type="evidence" value="ECO:0007669"/>
    <property type="project" value="UniProtKB-SubCell"/>
</dbReference>
<name>A0AAU6S8M7_9MICO</name>
<dbReference type="RefSeq" id="WP_349427816.1">
    <property type="nucleotide sequence ID" value="NZ_CP151632.1"/>
</dbReference>
<accession>A0AAU6S8M7</accession>
<dbReference type="AlphaFoldDB" id="A0AAU6S8M7"/>
<feature type="transmembrane region" description="Helical" evidence="6">
    <location>
        <begin position="107"/>
        <end position="127"/>
    </location>
</feature>
<feature type="transmembrane region" description="Helical" evidence="6">
    <location>
        <begin position="133"/>
        <end position="153"/>
    </location>
</feature>
<gene>
    <name evidence="7" type="ORF">MRBLWS13_000870</name>
</gene>
<evidence type="ECO:0000256" key="5">
    <source>
        <dbReference type="ARBA" id="ARBA00023136"/>
    </source>
</evidence>
<reference evidence="7" key="1">
    <citation type="submission" date="2024-04" db="EMBL/GenBank/DDBJ databases">
        <authorList>
            <person name="Roder T."/>
            <person name="Oberhansli S."/>
            <person name="Kreuzer M."/>
        </authorList>
    </citation>
    <scope>NUCLEOTIDE SEQUENCE</scope>
    <source>
        <strain evidence="7">LWS13-1.2</strain>
    </source>
</reference>
<dbReference type="InterPro" id="IPR001851">
    <property type="entry name" value="ABC_transp_permease"/>
</dbReference>
<keyword evidence="3 6" id="KW-0812">Transmembrane</keyword>
<feature type="transmembrane region" description="Helical" evidence="6">
    <location>
        <begin position="59"/>
        <end position="77"/>
    </location>
</feature>
<organism evidence="7">
    <name type="scientific">Microbacterium sp. LWS13-1.2</name>
    <dbReference type="NCBI Taxonomy" id="3135264"/>
    <lineage>
        <taxon>Bacteria</taxon>
        <taxon>Bacillati</taxon>
        <taxon>Actinomycetota</taxon>
        <taxon>Actinomycetes</taxon>
        <taxon>Micrococcales</taxon>
        <taxon>Microbacteriaceae</taxon>
        <taxon>Microbacterium</taxon>
    </lineage>
</organism>
<evidence type="ECO:0000256" key="2">
    <source>
        <dbReference type="ARBA" id="ARBA00022475"/>
    </source>
</evidence>
<evidence type="ECO:0000256" key="3">
    <source>
        <dbReference type="ARBA" id="ARBA00022692"/>
    </source>
</evidence>
<dbReference type="EMBL" id="CP151632">
    <property type="protein sequence ID" value="WZO33252.1"/>
    <property type="molecule type" value="Genomic_DNA"/>
</dbReference>
<keyword evidence="2" id="KW-1003">Cell membrane</keyword>
<feature type="transmembrane region" description="Helical" evidence="6">
    <location>
        <begin position="309"/>
        <end position="328"/>
    </location>
</feature>
<protein>
    <submittedName>
        <fullName evidence="7">ABC transporter permease</fullName>
    </submittedName>
</protein>
<sequence>MTIHVDERPLAPARAPLISRLLRATGPSTGAIAGIVVLCIALGFTQPIFFTVGNFTNLISANSAVLILAVGTTFVLLSGGLDLSVVAAGAASGVAFCLMLQSGFDALPAVLATLIIGCLFGALNGVLINFGRIPFLVVTLGTASVFASLALVVSDGKTINVFDIAGFQPIYSFMLGSALGVPLLLVLDVILVVAAVLVLKFTIFGRAVFAIGSNREAARLNGINVQMTSLLVYLISGLSAALASLIQVGRLTGAAPTFDGTLLLTVLAAVLIGGTAYSGGEGGVLGTVIGVFFLGIIQNGLTLTNVSSFWRGAVNGAVLILAVALGVARDRGVFRRKKLSSA</sequence>
<dbReference type="CDD" id="cd06579">
    <property type="entry name" value="TM_PBP1_transp_AraH_like"/>
    <property type="match status" value="1"/>
</dbReference>
<dbReference type="PANTHER" id="PTHR32196:SF72">
    <property type="entry name" value="RIBOSE IMPORT PERMEASE PROTEIN RBSC"/>
    <property type="match status" value="1"/>
</dbReference>
<evidence type="ECO:0000256" key="6">
    <source>
        <dbReference type="SAM" id="Phobius"/>
    </source>
</evidence>
<evidence type="ECO:0000256" key="4">
    <source>
        <dbReference type="ARBA" id="ARBA00022989"/>
    </source>
</evidence>
<proteinExistence type="predicted"/>
<feature type="transmembrane region" description="Helical" evidence="6">
    <location>
        <begin position="260"/>
        <end position="277"/>
    </location>
</feature>
<keyword evidence="5 6" id="KW-0472">Membrane</keyword>
<feature type="transmembrane region" description="Helical" evidence="6">
    <location>
        <begin position="284"/>
        <end position="303"/>
    </location>
</feature>
<dbReference type="GO" id="GO:0022857">
    <property type="term" value="F:transmembrane transporter activity"/>
    <property type="evidence" value="ECO:0007669"/>
    <property type="project" value="InterPro"/>
</dbReference>
<feature type="transmembrane region" description="Helical" evidence="6">
    <location>
        <begin position="230"/>
        <end position="248"/>
    </location>
</feature>
<dbReference type="Pfam" id="PF02653">
    <property type="entry name" value="BPD_transp_2"/>
    <property type="match status" value="1"/>
</dbReference>
<evidence type="ECO:0000313" key="7">
    <source>
        <dbReference type="EMBL" id="WZO33252.1"/>
    </source>
</evidence>
<feature type="transmembrane region" description="Helical" evidence="6">
    <location>
        <begin position="31"/>
        <end position="52"/>
    </location>
</feature>